<evidence type="ECO:0000313" key="1">
    <source>
        <dbReference type="EMBL" id="WAI00959.1"/>
    </source>
</evidence>
<organism evidence="1 2">
    <name type="scientific">Methanogenium organophilum</name>
    <dbReference type="NCBI Taxonomy" id="2199"/>
    <lineage>
        <taxon>Archaea</taxon>
        <taxon>Methanobacteriati</taxon>
        <taxon>Methanobacteriota</taxon>
        <taxon>Stenosarchaea group</taxon>
        <taxon>Methanomicrobia</taxon>
        <taxon>Methanomicrobiales</taxon>
        <taxon>Methanomicrobiaceae</taxon>
        <taxon>Methanogenium</taxon>
    </lineage>
</organism>
<keyword evidence="2" id="KW-1185">Reference proteome</keyword>
<dbReference type="EMBL" id="CP113361">
    <property type="protein sequence ID" value="WAI00959.1"/>
    <property type="molecule type" value="Genomic_DNA"/>
</dbReference>
<reference evidence="1" key="1">
    <citation type="submission" date="2022-11" db="EMBL/GenBank/DDBJ databases">
        <title>Complete genome sequence of Methanogenium organophilum DSM 3596.</title>
        <authorList>
            <person name="Chen S.-C."/>
            <person name="Lai S.-J."/>
            <person name="You Y.-T."/>
        </authorList>
    </citation>
    <scope>NUCLEOTIDE SEQUENCE</scope>
    <source>
        <strain evidence="1">DSM 3596</strain>
    </source>
</reference>
<accession>A0A9X9S307</accession>
<dbReference type="GeneID" id="76835664"/>
<evidence type="ECO:0000313" key="2">
    <source>
        <dbReference type="Proteomes" id="UP001163096"/>
    </source>
</evidence>
<dbReference type="KEGG" id="mou:OU421_11140"/>
<dbReference type="Proteomes" id="UP001163096">
    <property type="component" value="Chromosome"/>
</dbReference>
<sequence>MEEYDSYWLGDFFDDAEGPFVFVDLDYYNGGDAWFCDGNSWEKISLKKYKTHRDANGQQRTQDEIPVIWDVDIGYCIIRKEFFIIPNHPNRKIGEPTPMYSPKCREKEPGKMRYLQRKLRNDCLKAKIDPNVFWEFVEDEENRVTVVDKQKHRTVYTESEFIESEYYKNSKMWGDGGDEDDQSGVPDT</sequence>
<gene>
    <name evidence="1" type="ORF">OU421_11140</name>
</gene>
<dbReference type="RefSeq" id="WP_268186166.1">
    <property type="nucleotide sequence ID" value="NZ_CP113361.1"/>
</dbReference>
<proteinExistence type="predicted"/>
<name>A0A9X9S307_METOG</name>
<protein>
    <submittedName>
        <fullName evidence="1">Uncharacterized protein</fullName>
    </submittedName>
</protein>
<dbReference type="AlphaFoldDB" id="A0A9X9S307"/>